<dbReference type="HOGENOM" id="CLU_114085_1_0_11"/>
<dbReference type="GO" id="GO:0003700">
    <property type="term" value="F:DNA-binding transcription factor activity"/>
    <property type="evidence" value="ECO:0007669"/>
    <property type="project" value="TreeGrafter"/>
</dbReference>
<evidence type="ECO:0000256" key="1">
    <source>
        <dbReference type="ARBA" id="ARBA00023125"/>
    </source>
</evidence>
<dbReference type="Gene3D" id="1.10.357.10">
    <property type="entry name" value="Tetracycline Repressor, domain 2"/>
    <property type="match status" value="1"/>
</dbReference>
<evidence type="ECO:0000256" key="2">
    <source>
        <dbReference type="PROSITE-ProRule" id="PRU00335"/>
    </source>
</evidence>
<reference evidence="4 5" key="1">
    <citation type="journal article" date="2014" name="J. Biotechnol.">
        <title>Complete genome sequence of the actinobacterium Amycolatopsis japonica MG417-CF17(T) (=DSM 44213T) producing (S,S)-N,N'-ethylenediaminedisuccinic acid.</title>
        <authorList>
            <person name="Stegmann E."/>
            <person name="Albersmeier A."/>
            <person name="Spohn M."/>
            <person name="Gert H."/>
            <person name="Weber T."/>
            <person name="Wohlleben W."/>
            <person name="Kalinowski J."/>
            <person name="Ruckert C."/>
        </authorList>
    </citation>
    <scope>NUCLEOTIDE SEQUENCE [LARGE SCALE GENOMIC DNA]</scope>
    <source>
        <strain evidence="5">MG417-CF17 (DSM 44213)</strain>
    </source>
</reference>
<evidence type="ECO:0000313" key="4">
    <source>
        <dbReference type="EMBL" id="AIG75898.1"/>
    </source>
</evidence>
<dbReference type="PANTHER" id="PTHR30055">
    <property type="entry name" value="HTH-TYPE TRANSCRIPTIONAL REGULATOR RUTR"/>
    <property type="match status" value="1"/>
</dbReference>
<proteinExistence type="predicted"/>
<dbReference type="RefSeq" id="WP_038511884.1">
    <property type="nucleotide sequence ID" value="NZ_CP008953.1"/>
</dbReference>
<dbReference type="InterPro" id="IPR001647">
    <property type="entry name" value="HTH_TetR"/>
</dbReference>
<protein>
    <recommendedName>
        <fullName evidence="3">HTH tetR-type domain-containing protein</fullName>
    </recommendedName>
</protein>
<dbReference type="EMBL" id="CP008953">
    <property type="protein sequence ID" value="AIG75898.1"/>
    <property type="molecule type" value="Genomic_DNA"/>
</dbReference>
<dbReference type="PRINTS" id="PR00455">
    <property type="entry name" value="HTHTETR"/>
</dbReference>
<organism evidence="4 5">
    <name type="scientific">Amycolatopsis japonica</name>
    <dbReference type="NCBI Taxonomy" id="208439"/>
    <lineage>
        <taxon>Bacteria</taxon>
        <taxon>Bacillati</taxon>
        <taxon>Actinomycetota</taxon>
        <taxon>Actinomycetes</taxon>
        <taxon>Pseudonocardiales</taxon>
        <taxon>Pseudonocardiaceae</taxon>
        <taxon>Amycolatopsis</taxon>
        <taxon>Amycolatopsis japonica group</taxon>
    </lineage>
</organism>
<dbReference type="STRING" id="208439.AJAP_15110"/>
<dbReference type="Proteomes" id="UP000028492">
    <property type="component" value="Chromosome"/>
</dbReference>
<keyword evidence="5" id="KW-1185">Reference proteome</keyword>
<dbReference type="InterPro" id="IPR009057">
    <property type="entry name" value="Homeodomain-like_sf"/>
</dbReference>
<dbReference type="KEGG" id="aja:AJAP_15110"/>
<dbReference type="PANTHER" id="PTHR30055:SF148">
    <property type="entry name" value="TETR-FAMILY TRANSCRIPTIONAL REGULATOR"/>
    <property type="match status" value="1"/>
</dbReference>
<dbReference type="InterPro" id="IPR050109">
    <property type="entry name" value="HTH-type_TetR-like_transc_reg"/>
</dbReference>
<dbReference type="AlphaFoldDB" id="A0A075USF3"/>
<evidence type="ECO:0000259" key="3">
    <source>
        <dbReference type="PROSITE" id="PS50977"/>
    </source>
</evidence>
<dbReference type="eggNOG" id="COG1309">
    <property type="taxonomic scope" value="Bacteria"/>
</dbReference>
<feature type="DNA-binding region" description="H-T-H motif" evidence="2">
    <location>
        <begin position="29"/>
        <end position="48"/>
    </location>
</feature>
<dbReference type="PROSITE" id="PS50977">
    <property type="entry name" value="HTH_TETR_2"/>
    <property type="match status" value="1"/>
</dbReference>
<evidence type="ECO:0000313" key="5">
    <source>
        <dbReference type="Proteomes" id="UP000028492"/>
    </source>
</evidence>
<accession>A0A075USF3</accession>
<gene>
    <name evidence="4" type="ORF">AJAP_15110</name>
</gene>
<sequence>MGRPPRHTADDFLDAAVRIFATEGAAGVTMSAVAREVGAPSGSIYHRFPGRPALLAAVWLRTLDGFQQGYLEALEQEPAVEAAVEAAAQVVRWCRDHPAEAKLLYGGDRALGVGDWSAEDRARVEAANHRLDTAITKVLRKLRPLTGRSTDELMLALVDLPYAAVRRHLDRGEAPPPRTVDLVTRTTRTLLTG</sequence>
<dbReference type="Pfam" id="PF00440">
    <property type="entry name" value="TetR_N"/>
    <property type="match status" value="1"/>
</dbReference>
<dbReference type="GO" id="GO:0000976">
    <property type="term" value="F:transcription cis-regulatory region binding"/>
    <property type="evidence" value="ECO:0007669"/>
    <property type="project" value="TreeGrafter"/>
</dbReference>
<name>A0A075USF3_9PSEU</name>
<feature type="domain" description="HTH tetR-type" evidence="3">
    <location>
        <begin position="6"/>
        <end position="66"/>
    </location>
</feature>
<keyword evidence="1 2" id="KW-0238">DNA-binding</keyword>
<dbReference type="SUPFAM" id="SSF46689">
    <property type="entry name" value="Homeodomain-like"/>
    <property type="match status" value="1"/>
</dbReference>